<dbReference type="InterPro" id="IPR020892">
    <property type="entry name" value="Cyclophilin-type_PPIase_CS"/>
</dbReference>
<dbReference type="STRING" id="72664.V4KMS7"/>
<comment type="similarity">
    <text evidence="6">Belongs to the cyclophilin-type PPIase family. PPIL2 subfamily.</text>
</comment>
<dbReference type="UniPathway" id="UPA00143"/>
<dbReference type="OMA" id="NFIKHCA"/>
<dbReference type="Gene3D" id="3.30.40.10">
    <property type="entry name" value="Zinc/RING finger domain, C3HC4 (zinc finger)"/>
    <property type="match status" value="1"/>
</dbReference>
<keyword evidence="7" id="KW-0808">Transferase</keyword>
<evidence type="ECO:0000256" key="7">
    <source>
        <dbReference type="ARBA" id="ARBA00022679"/>
    </source>
</evidence>
<feature type="compositionally biased region" description="Polar residues" evidence="13">
    <location>
        <begin position="584"/>
        <end position="598"/>
    </location>
</feature>
<dbReference type="OrthoDB" id="30774at2759"/>
<organism evidence="16 17">
    <name type="scientific">Eutrema salsugineum</name>
    <name type="common">Saltwater cress</name>
    <name type="synonym">Sisymbrium salsugineum</name>
    <dbReference type="NCBI Taxonomy" id="72664"/>
    <lineage>
        <taxon>Eukaryota</taxon>
        <taxon>Viridiplantae</taxon>
        <taxon>Streptophyta</taxon>
        <taxon>Embryophyta</taxon>
        <taxon>Tracheophyta</taxon>
        <taxon>Spermatophyta</taxon>
        <taxon>Magnoliopsida</taxon>
        <taxon>eudicotyledons</taxon>
        <taxon>Gunneridae</taxon>
        <taxon>Pentapetalae</taxon>
        <taxon>rosids</taxon>
        <taxon>malvids</taxon>
        <taxon>Brassicales</taxon>
        <taxon>Brassicaceae</taxon>
        <taxon>Eutremeae</taxon>
        <taxon>Eutrema</taxon>
    </lineage>
</organism>
<dbReference type="AlphaFoldDB" id="V4KMS7"/>
<evidence type="ECO:0000256" key="4">
    <source>
        <dbReference type="ARBA" id="ARBA00004123"/>
    </source>
</evidence>
<dbReference type="PROSITE" id="PS00170">
    <property type="entry name" value="CSA_PPIASE_1"/>
    <property type="match status" value="1"/>
</dbReference>
<dbReference type="SUPFAM" id="SSF50891">
    <property type="entry name" value="Cyclophilin-like"/>
    <property type="match status" value="1"/>
</dbReference>
<evidence type="ECO:0000256" key="11">
    <source>
        <dbReference type="ARBA" id="ARBA00023235"/>
    </source>
</evidence>
<keyword evidence="17" id="KW-1185">Reference proteome</keyword>
<dbReference type="InterPro" id="IPR026951">
    <property type="entry name" value="PPIL2_U-box_dom"/>
</dbReference>
<evidence type="ECO:0000256" key="2">
    <source>
        <dbReference type="ARBA" id="ARBA00000971"/>
    </source>
</evidence>
<sequence>MGKKQHSKDRMFITKTEWATEWGGAKSKENRTPFKSLPFYCCALTFLPFEDPVCTSDGSVFELTTIVPYIRKFGKHPVTGAPLKGEDLIPLVFHKNSEGEYHCPVLNKVFTEFTHIVAVKTTGNVFCYEAVKELNIKTKNWKELLTEEPFTRADLITIQNPNAVDSKITVEFDHVKNGLKIDDEELKKMNSDPAYNINASGDIKQMLADLGTEKAKEIALHGGGGNKARNERAAAIAAILESRSKIKEGSKADEATPKQTYSVVDAASASVHGRSAAAAKAGSSDQTAARIAMHMAGDRAPVNSKMVKSRYSSGAASRSFTSTAFTPVTENEFELIKVEKNPKKKGYVQFHTTHGDLNIELHCDIAPRACENFITLCERGYYNGVTFHRSIRNFMIQGGDPTGTGKGGESIWGKPFKDEPNSKLLHSGRGVVSMANSGPHTNGSQFFILYKSATHLNYKHTVFGGVVGGLATLAAMENVPVDDSDRPLEEIKIIEANVFVNPYTEPDEEEEKEKAEKEKNEDKDIEKVGSWYSNPGSGTVEAGAGAGGVGKYLKAKSNIATKDTSGAIDSDLATVGVSKKRKTTSASNSTGFKDFSSW</sequence>
<comment type="catalytic activity">
    <reaction evidence="1">
        <text>S-ubiquitinyl-[E2 ubiquitin-conjugating enzyme]-L-cysteine + [acceptor protein]-L-lysine = [E2 ubiquitin-conjugating enzyme]-L-cysteine + N(6)-ubiquitinyl-[acceptor protein]-L-lysine.</text>
        <dbReference type="EC" id="2.3.2.27"/>
    </reaction>
</comment>
<evidence type="ECO:0000256" key="5">
    <source>
        <dbReference type="ARBA" id="ARBA00004906"/>
    </source>
</evidence>
<evidence type="ECO:0000313" key="17">
    <source>
        <dbReference type="Proteomes" id="UP000030689"/>
    </source>
</evidence>
<dbReference type="CDD" id="cd01923">
    <property type="entry name" value="cyclophilin_RING"/>
    <property type="match status" value="1"/>
</dbReference>
<dbReference type="PANTHER" id="PTHR45625">
    <property type="entry name" value="PEPTIDYL-PROLYL CIS-TRANS ISOMERASE-RELATED"/>
    <property type="match status" value="1"/>
</dbReference>
<feature type="region of interest" description="Disordered" evidence="13">
    <location>
        <begin position="578"/>
        <end position="598"/>
    </location>
</feature>
<dbReference type="InterPro" id="IPR003613">
    <property type="entry name" value="Ubox_domain"/>
</dbReference>
<dbReference type="GO" id="GO:0003755">
    <property type="term" value="F:peptidyl-prolyl cis-trans isomerase activity"/>
    <property type="evidence" value="ECO:0007669"/>
    <property type="project" value="UniProtKB-KW"/>
</dbReference>
<feature type="region of interest" description="Disordered" evidence="13">
    <location>
        <begin position="502"/>
        <end position="539"/>
    </location>
</feature>
<evidence type="ECO:0000256" key="8">
    <source>
        <dbReference type="ARBA" id="ARBA00022786"/>
    </source>
</evidence>
<dbReference type="Gramene" id="ESQ31247">
    <property type="protein sequence ID" value="ESQ31247"/>
    <property type="gene ID" value="EUTSA_v10003864mg"/>
</dbReference>
<comment type="subcellular location">
    <subcellularLocation>
        <location evidence="4">Nucleus</location>
    </subcellularLocation>
</comment>
<dbReference type="PROSITE" id="PS50072">
    <property type="entry name" value="CSA_PPIASE_2"/>
    <property type="match status" value="1"/>
</dbReference>
<keyword evidence="8" id="KW-0833">Ubl conjugation pathway</keyword>
<dbReference type="PANTHER" id="PTHR45625:SF1">
    <property type="entry name" value="RING-TYPE E3 UBIQUITIN-PROTEIN LIGASE PPIL2"/>
    <property type="match status" value="1"/>
</dbReference>
<keyword evidence="12" id="KW-0539">Nucleus</keyword>
<evidence type="ECO:0000259" key="14">
    <source>
        <dbReference type="PROSITE" id="PS50072"/>
    </source>
</evidence>
<dbReference type="EMBL" id="KI517748">
    <property type="protein sequence ID" value="ESQ31247.1"/>
    <property type="molecule type" value="Genomic_DNA"/>
</dbReference>
<dbReference type="PROSITE" id="PS51698">
    <property type="entry name" value="U_BOX"/>
    <property type="match status" value="1"/>
</dbReference>
<dbReference type="Gene3D" id="2.40.100.10">
    <property type="entry name" value="Cyclophilin-like"/>
    <property type="match status" value="1"/>
</dbReference>
<dbReference type="InterPro" id="IPR044666">
    <property type="entry name" value="Cyclophilin_A-like"/>
</dbReference>
<dbReference type="GO" id="GO:0000209">
    <property type="term" value="P:protein polyubiquitination"/>
    <property type="evidence" value="ECO:0007669"/>
    <property type="project" value="TreeGrafter"/>
</dbReference>
<feature type="domain" description="PPIase cyclophilin-type" evidence="14">
    <location>
        <begin position="351"/>
        <end position="498"/>
    </location>
</feature>
<keyword evidence="10" id="KW-0143">Chaperone</keyword>
<keyword evidence="9" id="KW-0697">Rotamase</keyword>
<proteinExistence type="inferred from homology"/>
<dbReference type="SUPFAM" id="SSF57850">
    <property type="entry name" value="RING/U-box"/>
    <property type="match status" value="1"/>
</dbReference>
<evidence type="ECO:0000259" key="15">
    <source>
        <dbReference type="PROSITE" id="PS51698"/>
    </source>
</evidence>
<feature type="domain" description="U-box" evidence="15">
    <location>
        <begin position="35"/>
        <end position="108"/>
    </location>
</feature>
<reference evidence="16 17" key="1">
    <citation type="journal article" date="2013" name="Front. Plant Sci.">
        <title>The Reference Genome of the Halophytic Plant Eutrema salsugineum.</title>
        <authorList>
            <person name="Yang R."/>
            <person name="Jarvis D.E."/>
            <person name="Chen H."/>
            <person name="Beilstein M.A."/>
            <person name="Grimwood J."/>
            <person name="Jenkins J."/>
            <person name="Shu S."/>
            <person name="Prochnik S."/>
            <person name="Xin M."/>
            <person name="Ma C."/>
            <person name="Schmutz J."/>
            <person name="Wing R.A."/>
            <person name="Mitchell-Olds T."/>
            <person name="Schumaker K.S."/>
            <person name="Wang X."/>
        </authorList>
    </citation>
    <scope>NUCLEOTIDE SEQUENCE [LARGE SCALE GENOMIC DNA]</scope>
</reference>
<dbReference type="eggNOG" id="KOG0883">
    <property type="taxonomic scope" value="Eukaryota"/>
</dbReference>
<dbReference type="FunFam" id="3.30.40.10:FF:000079">
    <property type="entry name" value="Peptidyl-prolyl cis-trans isomerase 2"/>
    <property type="match status" value="1"/>
</dbReference>
<evidence type="ECO:0000256" key="13">
    <source>
        <dbReference type="SAM" id="MobiDB-lite"/>
    </source>
</evidence>
<dbReference type="Pfam" id="PF00160">
    <property type="entry name" value="Pro_isomerase"/>
    <property type="match status" value="1"/>
</dbReference>
<dbReference type="InterPro" id="IPR029000">
    <property type="entry name" value="Cyclophilin-like_dom_sf"/>
</dbReference>
<protein>
    <recommendedName>
        <fullName evidence="18">Peptidylprolyl isomerase</fullName>
    </recommendedName>
</protein>
<dbReference type="FunFam" id="2.40.100.10:FF:000014">
    <property type="entry name" value="Peptidyl-prolyl cis-trans isomerase cyp65"/>
    <property type="match status" value="1"/>
</dbReference>
<evidence type="ECO:0000256" key="3">
    <source>
        <dbReference type="ARBA" id="ARBA00003697"/>
    </source>
</evidence>
<dbReference type="CDD" id="cd16663">
    <property type="entry name" value="RING-Ubox_PPIL2"/>
    <property type="match status" value="1"/>
</dbReference>
<dbReference type="GO" id="GO:0061630">
    <property type="term" value="F:ubiquitin protein ligase activity"/>
    <property type="evidence" value="ECO:0007669"/>
    <property type="project" value="UniProtKB-EC"/>
</dbReference>
<dbReference type="GO" id="GO:0071013">
    <property type="term" value="C:catalytic step 2 spliceosome"/>
    <property type="evidence" value="ECO:0007669"/>
    <property type="project" value="TreeGrafter"/>
</dbReference>
<evidence type="ECO:0000256" key="12">
    <source>
        <dbReference type="ARBA" id="ARBA00023242"/>
    </source>
</evidence>
<comment type="function">
    <text evidence="3">May catalyze the cis-trans isomerization of proline imidic peptide bonds in oligopeptides thereby assisting the folding of proteins. May also function as a chaperone, playing a role in intracellular transport of proteins. May also have a protein ubiquitin ligase activity acting as an E3 ubiquitin protein ligase or as a ubiquitin-ubiquitin ligase promoting elongation of ubiquitin chains on proteins.</text>
</comment>
<accession>V4KMS7</accession>
<name>V4KMS7_EUTSA</name>
<evidence type="ECO:0000256" key="10">
    <source>
        <dbReference type="ARBA" id="ARBA00023186"/>
    </source>
</evidence>
<dbReference type="KEGG" id="eus:EUTSA_v10003864mg"/>
<evidence type="ECO:0000256" key="1">
    <source>
        <dbReference type="ARBA" id="ARBA00000900"/>
    </source>
</evidence>
<dbReference type="InterPro" id="IPR013083">
    <property type="entry name" value="Znf_RING/FYVE/PHD"/>
</dbReference>
<dbReference type="GO" id="GO:0006457">
    <property type="term" value="P:protein folding"/>
    <property type="evidence" value="ECO:0007669"/>
    <property type="project" value="InterPro"/>
</dbReference>
<dbReference type="SMART" id="SM00504">
    <property type="entry name" value="Ubox"/>
    <property type="match status" value="1"/>
</dbReference>
<evidence type="ECO:0008006" key="18">
    <source>
        <dbReference type="Google" id="ProtNLM"/>
    </source>
</evidence>
<dbReference type="Proteomes" id="UP000030689">
    <property type="component" value="Unassembled WGS sequence"/>
</dbReference>
<comment type="pathway">
    <text evidence="5">Protein modification; protein ubiquitination.</text>
</comment>
<keyword evidence="11" id="KW-0413">Isomerase</keyword>
<dbReference type="PRINTS" id="PR00153">
    <property type="entry name" value="CSAPPISMRASE"/>
</dbReference>
<gene>
    <name evidence="16" type="ORF">EUTSA_v10003864mg</name>
</gene>
<comment type="catalytic activity">
    <reaction evidence="2">
        <text>[protein]-peptidylproline (omega=180) = [protein]-peptidylproline (omega=0)</text>
        <dbReference type="Rhea" id="RHEA:16237"/>
        <dbReference type="Rhea" id="RHEA-COMP:10747"/>
        <dbReference type="Rhea" id="RHEA-COMP:10748"/>
        <dbReference type="ChEBI" id="CHEBI:83833"/>
        <dbReference type="ChEBI" id="CHEBI:83834"/>
        <dbReference type="EC" id="5.2.1.8"/>
    </reaction>
</comment>
<evidence type="ECO:0000256" key="9">
    <source>
        <dbReference type="ARBA" id="ARBA00023110"/>
    </source>
</evidence>
<feature type="compositionally biased region" description="Basic and acidic residues" evidence="13">
    <location>
        <begin position="512"/>
        <end position="527"/>
    </location>
</feature>
<dbReference type="InterPro" id="IPR002130">
    <property type="entry name" value="Cyclophilin-type_PPIase_dom"/>
</dbReference>
<evidence type="ECO:0000256" key="6">
    <source>
        <dbReference type="ARBA" id="ARBA00007930"/>
    </source>
</evidence>
<evidence type="ECO:0000313" key="16">
    <source>
        <dbReference type="EMBL" id="ESQ31247.1"/>
    </source>
</evidence>